<evidence type="ECO:0000313" key="3">
    <source>
        <dbReference type="EMBL" id="RDI43078.1"/>
    </source>
</evidence>
<sequence>MKKILTFLLVFSVILSGCSQISAENPTRKVGLEEKQDPPSDFIPKKLTVVSVGDSLTQGVGDSTDSGGYIPYLKKGLESEKGIDEVTFYNFGVRGNRTDQLLSRLKTEKVQGKVKQADIVMITIGGNDVMKVFRDNFSNLKLQEFENARIGYQKRLKDILTTIRNENPNAGIVLVGLYNPFIKWFSDVKELQQIVYNWNNASLDILGEFDQTKFVPISDIFENKEEELLYTDYFHPNDKGYKLIADRIFEELKGEKINGLLESNLVVKED</sequence>
<feature type="signal peptide" evidence="1">
    <location>
        <begin position="1"/>
        <end position="23"/>
    </location>
</feature>
<proteinExistence type="predicted"/>
<dbReference type="PROSITE" id="PS51257">
    <property type="entry name" value="PROKAR_LIPOPROTEIN"/>
    <property type="match status" value="1"/>
</dbReference>
<keyword evidence="4" id="KW-1185">Reference proteome</keyword>
<dbReference type="GO" id="GO:0004622">
    <property type="term" value="F:phosphatidylcholine lysophospholipase activity"/>
    <property type="evidence" value="ECO:0007669"/>
    <property type="project" value="TreeGrafter"/>
</dbReference>
<organism evidence="3 4">
    <name type="scientific">Falsibacillus pallidus</name>
    <dbReference type="NCBI Taxonomy" id="493781"/>
    <lineage>
        <taxon>Bacteria</taxon>
        <taxon>Bacillati</taxon>
        <taxon>Bacillota</taxon>
        <taxon>Bacilli</taxon>
        <taxon>Bacillales</taxon>
        <taxon>Bacillaceae</taxon>
        <taxon>Falsibacillus</taxon>
    </lineage>
</organism>
<dbReference type="Pfam" id="PF13472">
    <property type="entry name" value="Lipase_GDSL_2"/>
    <property type="match status" value="1"/>
</dbReference>
<dbReference type="InterPro" id="IPR013830">
    <property type="entry name" value="SGNH_hydro"/>
</dbReference>
<feature type="domain" description="SGNH hydrolase-type esterase" evidence="2">
    <location>
        <begin position="52"/>
        <end position="243"/>
    </location>
</feature>
<gene>
    <name evidence="3" type="ORF">DFR59_104129</name>
</gene>
<evidence type="ECO:0000256" key="1">
    <source>
        <dbReference type="SAM" id="SignalP"/>
    </source>
</evidence>
<keyword evidence="1" id="KW-0732">Signal</keyword>
<dbReference type="Gene3D" id="3.40.50.1110">
    <property type="entry name" value="SGNH hydrolase"/>
    <property type="match status" value="1"/>
</dbReference>
<dbReference type="SUPFAM" id="SSF52266">
    <property type="entry name" value="SGNH hydrolase"/>
    <property type="match status" value="1"/>
</dbReference>
<comment type="caution">
    <text evidence="3">The sequence shown here is derived from an EMBL/GenBank/DDBJ whole genome shotgun (WGS) entry which is preliminary data.</text>
</comment>
<name>A0A370GGZ8_9BACI</name>
<dbReference type="EMBL" id="QQAY01000004">
    <property type="protein sequence ID" value="RDI43078.1"/>
    <property type="molecule type" value="Genomic_DNA"/>
</dbReference>
<dbReference type="RefSeq" id="WP_114745389.1">
    <property type="nucleotide sequence ID" value="NZ_QQAY01000004.1"/>
</dbReference>
<evidence type="ECO:0000259" key="2">
    <source>
        <dbReference type="Pfam" id="PF13472"/>
    </source>
</evidence>
<dbReference type="InterPro" id="IPR051532">
    <property type="entry name" value="Ester_Hydrolysis_Enzymes"/>
</dbReference>
<accession>A0A370GGZ8</accession>
<reference evidence="3 4" key="1">
    <citation type="submission" date="2018-07" db="EMBL/GenBank/DDBJ databases">
        <title>Genomic Encyclopedia of Type Strains, Phase IV (KMG-IV): sequencing the most valuable type-strain genomes for metagenomic binning, comparative biology and taxonomic classification.</title>
        <authorList>
            <person name="Goeker M."/>
        </authorList>
    </citation>
    <scope>NUCLEOTIDE SEQUENCE [LARGE SCALE GENOMIC DNA]</scope>
    <source>
        <strain evidence="3 4">DSM 25281</strain>
    </source>
</reference>
<feature type="chain" id="PRO_5016919262" evidence="1">
    <location>
        <begin position="24"/>
        <end position="270"/>
    </location>
</feature>
<evidence type="ECO:0000313" key="4">
    <source>
        <dbReference type="Proteomes" id="UP000255326"/>
    </source>
</evidence>
<dbReference type="OrthoDB" id="252349at2"/>
<dbReference type="AlphaFoldDB" id="A0A370GGZ8"/>
<dbReference type="Proteomes" id="UP000255326">
    <property type="component" value="Unassembled WGS sequence"/>
</dbReference>
<dbReference type="CDD" id="cd04506">
    <property type="entry name" value="SGNH_hydrolase_YpmR_like"/>
    <property type="match status" value="1"/>
</dbReference>
<dbReference type="PANTHER" id="PTHR30383:SF27">
    <property type="entry name" value="SPORE GERMINATION LIPASE LIPC"/>
    <property type="match status" value="1"/>
</dbReference>
<dbReference type="PANTHER" id="PTHR30383">
    <property type="entry name" value="THIOESTERASE 1/PROTEASE 1/LYSOPHOSPHOLIPASE L1"/>
    <property type="match status" value="1"/>
</dbReference>
<protein>
    <submittedName>
        <fullName evidence="3">Lysophospholipase L1-like esterase</fullName>
    </submittedName>
</protein>
<dbReference type="InterPro" id="IPR036514">
    <property type="entry name" value="SGNH_hydro_sf"/>
</dbReference>